<keyword evidence="1" id="KW-0175">Coiled coil</keyword>
<protein>
    <submittedName>
        <fullName evidence="2">Uncharacterized protein</fullName>
    </submittedName>
</protein>
<proteinExistence type="predicted"/>
<keyword evidence="3" id="KW-1185">Reference proteome</keyword>
<accession>A0ABW0TWY1</accession>
<gene>
    <name evidence="2" type="ORF">ACFPTP_06515</name>
</gene>
<dbReference type="RefSeq" id="WP_381443091.1">
    <property type="nucleotide sequence ID" value="NZ_JBHSNP010000010.1"/>
</dbReference>
<evidence type="ECO:0000256" key="1">
    <source>
        <dbReference type="SAM" id="Coils"/>
    </source>
</evidence>
<reference evidence="3" key="1">
    <citation type="journal article" date="2019" name="Int. J. Syst. Evol. Microbiol.">
        <title>The Global Catalogue of Microorganisms (GCM) 10K type strain sequencing project: providing services to taxonomists for standard genome sequencing and annotation.</title>
        <authorList>
            <consortium name="The Broad Institute Genomics Platform"/>
            <consortium name="The Broad Institute Genome Sequencing Center for Infectious Disease"/>
            <person name="Wu L."/>
            <person name="Ma J."/>
        </authorList>
    </citation>
    <scope>NUCLEOTIDE SEQUENCE [LARGE SCALE GENOMIC DNA]</scope>
    <source>
        <strain evidence="3">KACC 11299</strain>
    </source>
</reference>
<dbReference type="Proteomes" id="UP001596071">
    <property type="component" value="Unassembled WGS sequence"/>
</dbReference>
<sequence>MYTIDREVIQRQMDDMRQEIEQFRLEQKALKRRRKERKGVPFWTIFFSFSN</sequence>
<feature type="coiled-coil region" evidence="1">
    <location>
        <begin position="6"/>
        <end position="33"/>
    </location>
</feature>
<name>A0ABW0TWY1_9BACL</name>
<comment type="caution">
    <text evidence="2">The sequence shown here is derived from an EMBL/GenBank/DDBJ whole genome shotgun (WGS) entry which is preliminary data.</text>
</comment>
<evidence type="ECO:0000313" key="3">
    <source>
        <dbReference type="Proteomes" id="UP001596071"/>
    </source>
</evidence>
<dbReference type="EMBL" id="JBHSNP010000010">
    <property type="protein sequence ID" value="MFC5602869.1"/>
    <property type="molecule type" value="Genomic_DNA"/>
</dbReference>
<evidence type="ECO:0000313" key="2">
    <source>
        <dbReference type="EMBL" id="MFC5602869.1"/>
    </source>
</evidence>
<organism evidence="2 3">
    <name type="scientific">Sporosarcina koreensis</name>
    <dbReference type="NCBI Taxonomy" id="334735"/>
    <lineage>
        <taxon>Bacteria</taxon>
        <taxon>Bacillati</taxon>
        <taxon>Bacillota</taxon>
        <taxon>Bacilli</taxon>
        <taxon>Bacillales</taxon>
        <taxon>Caryophanaceae</taxon>
        <taxon>Sporosarcina</taxon>
    </lineage>
</organism>